<reference evidence="4" key="1">
    <citation type="submission" date="2023-01" db="EMBL/GenBank/DDBJ databases">
        <title>Key to firefly adult light organ development and bioluminescence: homeobox transcription factors regulate luciferase expression and transportation to peroxisome.</title>
        <authorList>
            <person name="Fu X."/>
        </authorList>
    </citation>
    <scope>NUCLEOTIDE SEQUENCE [LARGE SCALE GENOMIC DNA]</scope>
</reference>
<protein>
    <recommendedName>
        <fullName evidence="5">Cadherin domain-containing protein</fullName>
    </recommendedName>
</protein>
<name>A0AAN7P6Z5_9COLE</name>
<feature type="transmembrane region" description="Helical" evidence="1">
    <location>
        <begin position="357"/>
        <end position="378"/>
    </location>
</feature>
<evidence type="ECO:0000313" key="3">
    <source>
        <dbReference type="EMBL" id="KAK4876506.1"/>
    </source>
</evidence>
<dbReference type="EMBL" id="JARPUR010000004">
    <property type="protein sequence ID" value="KAK4876506.1"/>
    <property type="molecule type" value="Genomic_DNA"/>
</dbReference>
<feature type="signal peptide" evidence="2">
    <location>
        <begin position="1"/>
        <end position="19"/>
    </location>
</feature>
<comment type="caution">
    <text evidence="3">The sequence shown here is derived from an EMBL/GenBank/DDBJ whole genome shotgun (WGS) entry which is preliminary data.</text>
</comment>
<feature type="chain" id="PRO_5042840614" description="Cadherin domain-containing protein" evidence="2">
    <location>
        <begin position="20"/>
        <end position="394"/>
    </location>
</feature>
<dbReference type="GO" id="GO:0005509">
    <property type="term" value="F:calcium ion binding"/>
    <property type="evidence" value="ECO:0007669"/>
    <property type="project" value="InterPro"/>
</dbReference>
<evidence type="ECO:0000256" key="2">
    <source>
        <dbReference type="SAM" id="SignalP"/>
    </source>
</evidence>
<dbReference type="SUPFAM" id="SSF49313">
    <property type="entry name" value="Cadherin-like"/>
    <property type="match status" value="1"/>
</dbReference>
<evidence type="ECO:0000313" key="4">
    <source>
        <dbReference type="Proteomes" id="UP001353858"/>
    </source>
</evidence>
<organism evidence="3 4">
    <name type="scientific">Aquatica leii</name>
    <dbReference type="NCBI Taxonomy" id="1421715"/>
    <lineage>
        <taxon>Eukaryota</taxon>
        <taxon>Metazoa</taxon>
        <taxon>Ecdysozoa</taxon>
        <taxon>Arthropoda</taxon>
        <taxon>Hexapoda</taxon>
        <taxon>Insecta</taxon>
        <taxon>Pterygota</taxon>
        <taxon>Neoptera</taxon>
        <taxon>Endopterygota</taxon>
        <taxon>Coleoptera</taxon>
        <taxon>Polyphaga</taxon>
        <taxon>Elateriformia</taxon>
        <taxon>Elateroidea</taxon>
        <taxon>Lampyridae</taxon>
        <taxon>Luciolinae</taxon>
        <taxon>Aquatica</taxon>
    </lineage>
</organism>
<keyword evidence="2" id="KW-0732">Signal</keyword>
<evidence type="ECO:0008006" key="5">
    <source>
        <dbReference type="Google" id="ProtNLM"/>
    </source>
</evidence>
<sequence length="394" mass="44806">MRLASFMLQFLVIIKLTAGFKYTNCYIDGVPEIDWMLGYVTIPKTIDDTYRGPITTYETRNITGIFKIEDNPYLTAEITANKFTIYTSSNFENFEEQTERNSISIKLTFNCSDDTIDALTFHVNVRDVNNHRPSLNKEAYEYSFGMDIPKGFELTAFGPINGTDKDFTNRMVYFEIDKNEDFSLKNMNDIYGKIHFASLKALRTIKSPYRKQFTMFLSDKGSPNFITTAPITITVSSIALSTLNFSSNVYYGNYMKDNSVKMDEPLTIKYGCSNTTVIRQHNYSSYFNVSYNTSKDELIINNIQPLTEAMILQQILVITIEAETPGVTYIGTTTVIIRTDGEIGCSISVENSYDSTYVAIGIGTAGIVILVILNLVFFRVWYRKKMKSLGFVIE</sequence>
<dbReference type="Proteomes" id="UP001353858">
    <property type="component" value="Unassembled WGS sequence"/>
</dbReference>
<keyword evidence="1" id="KW-0472">Membrane</keyword>
<dbReference type="AlphaFoldDB" id="A0AAN7P6Z5"/>
<evidence type="ECO:0000256" key="1">
    <source>
        <dbReference type="SAM" id="Phobius"/>
    </source>
</evidence>
<dbReference type="Gene3D" id="2.60.40.60">
    <property type="entry name" value="Cadherins"/>
    <property type="match status" value="1"/>
</dbReference>
<proteinExistence type="predicted"/>
<gene>
    <name evidence="3" type="ORF">RN001_009012</name>
</gene>
<dbReference type="GO" id="GO:0016020">
    <property type="term" value="C:membrane"/>
    <property type="evidence" value="ECO:0007669"/>
    <property type="project" value="InterPro"/>
</dbReference>
<keyword evidence="1" id="KW-0812">Transmembrane</keyword>
<keyword evidence="1" id="KW-1133">Transmembrane helix</keyword>
<dbReference type="InterPro" id="IPR015919">
    <property type="entry name" value="Cadherin-like_sf"/>
</dbReference>
<keyword evidence="4" id="KW-1185">Reference proteome</keyword>
<accession>A0AAN7P6Z5</accession>